<keyword evidence="2" id="KW-0808">Transferase</keyword>
<organism evidence="2 3">
    <name type="scientific">Exobacillus caeni</name>
    <dbReference type="NCBI Taxonomy" id="2574798"/>
    <lineage>
        <taxon>Bacteria</taxon>
        <taxon>Bacillati</taxon>
        <taxon>Bacillota</taxon>
        <taxon>Bacilli</taxon>
        <taxon>Bacillales</taxon>
        <taxon>Guptibacillaceae</taxon>
        <taxon>Exobacillus</taxon>
    </lineage>
</organism>
<dbReference type="EMBL" id="SWLG01000008">
    <property type="protein sequence ID" value="TLS36985.1"/>
    <property type="molecule type" value="Genomic_DNA"/>
</dbReference>
<evidence type="ECO:0000313" key="2">
    <source>
        <dbReference type="EMBL" id="TLS36985.1"/>
    </source>
</evidence>
<reference evidence="2 3" key="1">
    <citation type="submission" date="2019-04" db="EMBL/GenBank/DDBJ databases">
        <title>Bacillus caeni sp. nov., a bacterium isolated from mangrove sediment.</title>
        <authorList>
            <person name="Huang H."/>
            <person name="Mo K."/>
            <person name="Hu Y."/>
        </authorList>
    </citation>
    <scope>NUCLEOTIDE SEQUENCE [LARGE SCALE GENOMIC DNA]</scope>
    <source>
        <strain evidence="2 3">HB172195</strain>
    </source>
</reference>
<dbReference type="InterPro" id="IPR002575">
    <property type="entry name" value="Aminoglycoside_PTrfase"/>
</dbReference>
<dbReference type="Proteomes" id="UP000308230">
    <property type="component" value="Unassembled WGS sequence"/>
</dbReference>
<name>A0A5R9FBI8_9BACL</name>
<comment type="caution">
    <text evidence="2">The sequence shown here is derived from an EMBL/GenBank/DDBJ whole genome shotgun (WGS) entry which is preliminary data.</text>
</comment>
<gene>
    <name evidence="2" type="ORF">FCL54_13615</name>
</gene>
<keyword evidence="3" id="KW-1185">Reference proteome</keyword>
<sequence>MNDLQVKAEQIRKKLEIVLATGYKEMNVSELEIAGSGVQNVVFRGNSEHGPLAFRVPWHKEVSNINEKTFSSRLSLQKEANLSTYCIKNGIPVPGILGLHFGEELDFLISEFVAADSVPISPRKIGLTVKNLHNMPVHDLDFPNESEETLEKHIAKRLVSRMGAFNRITSSDYKLPISNDIEQILEPGSNVKRLLHMDVRPVNLIGQKGEVKAIVDWDNALIGHPLLDLMRIAETNEISWAEFIEGYGDSEISHSLPPIVVRLYRLDTAVMLANLFISQLKIQEKGRYYKKRVEVLMKEINNLL</sequence>
<dbReference type="Gene3D" id="3.90.1200.10">
    <property type="match status" value="1"/>
</dbReference>
<dbReference type="OrthoDB" id="334783at2"/>
<accession>A0A5R9FBI8</accession>
<dbReference type="RefSeq" id="WP_138127183.1">
    <property type="nucleotide sequence ID" value="NZ_SWLG01000008.1"/>
</dbReference>
<dbReference type="AlphaFoldDB" id="A0A5R9FBI8"/>
<dbReference type="Pfam" id="PF01636">
    <property type="entry name" value="APH"/>
    <property type="match status" value="1"/>
</dbReference>
<evidence type="ECO:0000259" key="1">
    <source>
        <dbReference type="Pfam" id="PF01636"/>
    </source>
</evidence>
<proteinExistence type="predicted"/>
<dbReference type="GO" id="GO:0016740">
    <property type="term" value="F:transferase activity"/>
    <property type="evidence" value="ECO:0007669"/>
    <property type="project" value="UniProtKB-KW"/>
</dbReference>
<protein>
    <submittedName>
        <fullName evidence="2">Aminoglycoside phosphotransferase family protein</fullName>
    </submittedName>
</protein>
<evidence type="ECO:0000313" key="3">
    <source>
        <dbReference type="Proteomes" id="UP000308230"/>
    </source>
</evidence>
<feature type="domain" description="Aminoglycoside phosphotransferase" evidence="1">
    <location>
        <begin position="32"/>
        <end position="249"/>
    </location>
</feature>
<dbReference type="InterPro" id="IPR011009">
    <property type="entry name" value="Kinase-like_dom_sf"/>
</dbReference>
<dbReference type="SUPFAM" id="SSF56112">
    <property type="entry name" value="Protein kinase-like (PK-like)"/>
    <property type="match status" value="1"/>
</dbReference>